<dbReference type="AlphaFoldDB" id="A0A1U7LJ17"/>
<keyword evidence="2" id="KW-1185">Reference proteome</keyword>
<dbReference type="GO" id="GO:0015421">
    <property type="term" value="F:ABC-type oligopeptide transporter activity"/>
    <property type="evidence" value="ECO:0007669"/>
    <property type="project" value="TreeGrafter"/>
</dbReference>
<reference evidence="1 2" key="1">
    <citation type="submission" date="2016-04" db="EMBL/GenBank/DDBJ databases">
        <title>Evolutionary innovation and constraint leading to complex multicellularity in the Ascomycota.</title>
        <authorList>
            <person name="Cisse O."/>
            <person name="Nguyen A."/>
            <person name="Hewitt D.A."/>
            <person name="Jedd G."/>
            <person name="Stajich J.E."/>
        </authorList>
    </citation>
    <scope>NUCLEOTIDE SEQUENCE [LARGE SCALE GENOMIC DNA]</scope>
    <source>
        <strain evidence="1 2">DAH-3</strain>
    </source>
</reference>
<evidence type="ECO:0000313" key="2">
    <source>
        <dbReference type="Proteomes" id="UP000186594"/>
    </source>
</evidence>
<dbReference type="GO" id="GO:0090374">
    <property type="term" value="P:oligopeptide export from mitochondrion"/>
    <property type="evidence" value="ECO:0007669"/>
    <property type="project" value="TreeGrafter"/>
</dbReference>
<dbReference type="InterPro" id="IPR039421">
    <property type="entry name" value="Type_1_exporter"/>
</dbReference>
<dbReference type="STRING" id="1198029.A0A1U7LJ17"/>
<dbReference type="OrthoDB" id="6500128at2759"/>
<name>A0A1U7LJ17_NEOID</name>
<dbReference type="GO" id="GO:0005743">
    <property type="term" value="C:mitochondrial inner membrane"/>
    <property type="evidence" value="ECO:0007669"/>
    <property type="project" value="TreeGrafter"/>
</dbReference>
<accession>A0A1U7LJ17</accession>
<dbReference type="InterPro" id="IPR027417">
    <property type="entry name" value="P-loop_NTPase"/>
</dbReference>
<dbReference type="Proteomes" id="UP000186594">
    <property type="component" value="Unassembled WGS sequence"/>
</dbReference>
<dbReference type="SUPFAM" id="SSF52540">
    <property type="entry name" value="P-loop containing nucleoside triphosphate hydrolases"/>
    <property type="match status" value="1"/>
</dbReference>
<dbReference type="PANTHER" id="PTHR43394">
    <property type="entry name" value="ATP-DEPENDENT PERMEASE MDL1, MITOCHONDRIAL"/>
    <property type="match status" value="1"/>
</dbReference>
<dbReference type="Gene3D" id="3.40.50.300">
    <property type="entry name" value="P-loop containing nucleotide triphosphate hydrolases"/>
    <property type="match status" value="1"/>
</dbReference>
<proteinExistence type="predicted"/>
<organism evidence="1 2">
    <name type="scientific">Neolecta irregularis (strain DAH-3)</name>
    <dbReference type="NCBI Taxonomy" id="1198029"/>
    <lineage>
        <taxon>Eukaryota</taxon>
        <taxon>Fungi</taxon>
        <taxon>Dikarya</taxon>
        <taxon>Ascomycota</taxon>
        <taxon>Taphrinomycotina</taxon>
        <taxon>Neolectales</taxon>
        <taxon>Neolectaceae</taxon>
        <taxon>Neolecta</taxon>
    </lineage>
</organism>
<dbReference type="EMBL" id="LXFE01002974">
    <property type="protein sequence ID" value="OLL22650.1"/>
    <property type="molecule type" value="Genomic_DNA"/>
</dbReference>
<protein>
    <submittedName>
        <fullName evidence="1">Leptomycin B resistance protein pmd1</fullName>
    </submittedName>
</protein>
<dbReference type="PANTHER" id="PTHR43394:SF1">
    <property type="entry name" value="ATP-BINDING CASSETTE SUB-FAMILY B MEMBER 10, MITOCHONDRIAL"/>
    <property type="match status" value="1"/>
</dbReference>
<evidence type="ECO:0000313" key="1">
    <source>
        <dbReference type="EMBL" id="OLL22650.1"/>
    </source>
</evidence>
<gene>
    <name evidence="1" type="ORF">NEOLI_004724</name>
</gene>
<sequence>MDRSSPSGPSFSNRYMLPGYNGNFCINNDVSSTSALDSTSEVVVNQALEKASQGRTTVAIAHRLSTIQRADVIYFFEAGKVLEQGTHNELIALRGKYFEMVQMQQLDKTA</sequence>
<comment type="caution">
    <text evidence="1">The sequence shown here is derived from an EMBL/GenBank/DDBJ whole genome shotgun (WGS) entry which is preliminary data.</text>
</comment>